<keyword evidence="3" id="KW-1185">Reference proteome</keyword>
<proteinExistence type="predicted"/>
<accession>A0A246BTD2</accession>
<evidence type="ECO:0000313" key="3">
    <source>
        <dbReference type="Proteomes" id="UP000197208"/>
    </source>
</evidence>
<name>A0A246BTD2_9DEIO</name>
<dbReference type="RefSeq" id="WP_088246631.1">
    <property type="nucleotide sequence ID" value="NZ_NHMK01000003.1"/>
</dbReference>
<feature type="coiled-coil region" evidence="1">
    <location>
        <begin position="103"/>
        <end position="144"/>
    </location>
</feature>
<protein>
    <submittedName>
        <fullName evidence="2">Uncharacterized protein</fullName>
    </submittedName>
</protein>
<dbReference type="Proteomes" id="UP000197208">
    <property type="component" value="Unassembled WGS sequence"/>
</dbReference>
<evidence type="ECO:0000256" key="1">
    <source>
        <dbReference type="SAM" id="Coils"/>
    </source>
</evidence>
<sequence length="256" mass="28251">MTSLPEDREVAALPTLHDLVTGDAPASGEAYSQASAAWKARRVLAFQALSRTLSADQQALLKTLVEVHAHESALRGAAVGAQAARREARIRNGEQSRQHAEAAAQARLENRQINDLLKRAADDNATLRRRADTAEKELAALRATLPGIERVIRQDIIAAAPADHRPLPRLAPRSAVTYRYLSHGFHVRRIARRIEEFLAGPDCRGYARPEKLAEFLLPETPRPTFQQALTHLLLSRRVIQSPSGAYRLRNPSGAPR</sequence>
<organism evidence="2 3">
    <name type="scientific">Deinococcus indicus</name>
    <dbReference type="NCBI Taxonomy" id="223556"/>
    <lineage>
        <taxon>Bacteria</taxon>
        <taxon>Thermotogati</taxon>
        <taxon>Deinococcota</taxon>
        <taxon>Deinococci</taxon>
        <taxon>Deinococcales</taxon>
        <taxon>Deinococcaceae</taxon>
        <taxon>Deinococcus</taxon>
    </lineage>
</organism>
<dbReference type="OrthoDB" id="9913367at2"/>
<evidence type="ECO:0000313" key="2">
    <source>
        <dbReference type="EMBL" id="OWL98938.1"/>
    </source>
</evidence>
<dbReference type="EMBL" id="NHMK01000003">
    <property type="protein sequence ID" value="OWL98938.1"/>
    <property type="molecule type" value="Genomic_DNA"/>
</dbReference>
<keyword evidence="1" id="KW-0175">Coiled coil</keyword>
<reference evidence="2 3" key="1">
    <citation type="submission" date="2017-05" db="EMBL/GenBank/DDBJ databases">
        <title>De novo genome assembly of Deniococcus indicus strain DR1.</title>
        <authorList>
            <person name="Chauhan D."/>
            <person name="Yennamalli R.M."/>
            <person name="Priyadarshini R."/>
        </authorList>
    </citation>
    <scope>NUCLEOTIDE SEQUENCE [LARGE SCALE GENOMIC DNA]</scope>
    <source>
        <strain evidence="2 3">DR1</strain>
    </source>
</reference>
<dbReference type="AlphaFoldDB" id="A0A246BTD2"/>
<gene>
    <name evidence="2" type="ORF">CBQ26_00330</name>
</gene>
<comment type="caution">
    <text evidence="2">The sequence shown here is derived from an EMBL/GenBank/DDBJ whole genome shotgun (WGS) entry which is preliminary data.</text>
</comment>